<dbReference type="Gene3D" id="2.10.25.10">
    <property type="entry name" value="Laminin"/>
    <property type="match status" value="1"/>
</dbReference>
<comment type="caution">
    <text evidence="1">Lacks conserved residue(s) required for the propagation of feature annotation.</text>
</comment>
<evidence type="ECO:0000313" key="6">
    <source>
        <dbReference type="Proteomes" id="UP000078540"/>
    </source>
</evidence>
<dbReference type="AlphaFoldDB" id="A0A195BKB9"/>
<keyword evidence="1" id="KW-1015">Disulfide bond</keyword>
<dbReference type="PANTHER" id="PTHR12332:SF1">
    <property type="entry name" value="KEREN-RELATED"/>
    <property type="match status" value="1"/>
</dbReference>
<dbReference type="GO" id="GO:0048018">
    <property type="term" value="F:receptor ligand activity"/>
    <property type="evidence" value="ECO:0007669"/>
    <property type="project" value="InterPro"/>
</dbReference>
<dbReference type="Pfam" id="PF00008">
    <property type="entry name" value="EGF"/>
    <property type="match status" value="1"/>
</dbReference>
<dbReference type="CDD" id="cd00054">
    <property type="entry name" value="EGF_CA"/>
    <property type="match status" value="1"/>
</dbReference>
<dbReference type="InterPro" id="IPR043403">
    <property type="entry name" value="Gurken/Spitz"/>
</dbReference>
<dbReference type="SUPFAM" id="SSF57196">
    <property type="entry name" value="EGF/Laminin"/>
    <property type="match status" value="1"/>
</dbReference>
<feature type="region of interest" description="Disordered" evidence="2">
    <location>
        <begin position="144"/>
        <end position="232"/>
    </location>
</feature>
<keyword evidence="3" id="KW-0472">Membrane</keyword>
<evidence type="ECO:0000256" key="1">
    <source>
        <dbReference type="PROSITE-ProRule" id="PRU00076"/>
    </source>
</evidence>
<keyword evidence="3" id="KW-1133">Transmembrane helix</keyword>
<dbReference type="STRING" id="520822.A0A195BKB9"/>
<organism evidence="5 6">
    <name type="scientific">Atta colombica</name>
    <dbReference type="NCBI Taxonomy" id="520822"/>
    <lineage>
        <taxon>Eukaryota</taxon>
        <taxon>Metazoa</taxon>
        <taxon>Ecdysozoa</taxon>
        <taxon>Arthropoda</taxon>
        <taxon>Hexapoda</taxon>
        <taxon>Insecta</taxon>
        <taxon>Pterygota</taxon>
        <taxon>Neoptera</taxon>
        <taxon>Endopterygota</taxon>
        <taxon>Hymenoptera</taxon>
        <taxon>Apocrita</taxon>
        <taxon>Aculeata</taxon>
        <taxon>Formicoidea</taxon>
        <taxon>Formicidae</taxon>
        <taxon>Myrmicinae</taxon>
        <taxon>Atta</taxon>
    </lineage>
</organism>
<accession>A0A195BKB9</accession>
<reference evidence="5 6" key="1">
    <citation type="submission" date="2015-09" db="EMBL/GenBank/DDBJ databases">
        <title>Atta colombica WGS genome.</title>
        <authorList>
            <person name="Nygaard S."/>
            <person name="Hu H."/>
            <person name="Boomsma J."/>
            <person name="Zhang G."/>
        </authorList>
    </citation>
    <scope>NUCLEOTIDE SEQUENCE [LARGE SCALE GENOMIC DNA]</scope>
    <source>
        <strain evidence="5">Treedump-2</strain>
        <tissue evidence="5">Whole body</tissue>
    </source>
</reference>
<evidence type="ECO:0000259" key="4">
    <source>
        <dbReference type="PROSITE" id="PS50026"/>
    </source>
</evidence>
<dbReference type="GO" id="GO:0007173">
    <property type="term" value="P:epidermal growth factor receptor signaling pathway"/>
    <property type="evidence" value="ECO:0007669"/>
    <property type="project" value="InterPro"/>
</dbReference>
<dbReference type="InterPro" id="IPR000742">
    <property type="entry name" value="EGF"/>
</dbReference>
<gene>
    <name evidence="5" type="ORF">ALC53_04848</name>
</gene>
<dbReference type="PROSITE" id="PS00022">
    <property type="entry name" value="EGF_1"/>
    <property type="match status" value="1"/>
</dbReference>
<feature type="transmembrane region" description="Helical" evidence="3">
    <location>
        <begin position="370"/>
        <end position="392"/>
    </location>
</feature>
<keyword evidence="3" id="KW-0812">Transmembrane</keyword>
<feature type="compositionally biased region" description="Acidic residues" evidence="2">
    <location>
        <begin position="157"/>
        <end position="175"/>
    </location>
</feature>
<dbReference type="EMBL" id="KQ976455">
    <property type="protein sequence ID" value="KYM85060.1"/>
    <property type="molecule type" value="Genomic_DNA"/>
</dbReference>
<evidence type="ECO:0000256" key="3">
    <source>
        <dbReference type="SAM" id="Phobius"/>
    </source>
</evidence>
<name>A0A195BKB9_9HYME</name>
<dbReference type="Proteomes" id="UP000078540">
    <property type="component" value="Unassembled WGS sequence"/>
</dbReference>
<dbReference type="GO" id="GO:0005154">
    <property type="term" value="F:epidermal growth factor receptor binding"/>
    <property type="evidence" value="ECO:0007669"/>
    <property type="project" value="InterPro"/>
</dbReference>
<feature type="domain" description="EGF-like" evidence="4">
    <location>
        <begin position="306"/>
        <end position="350"/>
    </location>
</feature>
<feature type="compositionally biased region" description="Acidic residues" evidence="2">
    <location>
        <begin position="183"/>
        <end position="192"/>
    </location>
</feature>
<keyword evidence="6" id="KW-1185">Reference proteome</keyword>
<evidence type="ECO:0000313" key="5">
    <source>
        <dbReference type="EMBL" id="KYM85060.1"/>
    </source>
</evidence>
<evidence type="ECO:0000256" key="2">
    <source>
        <dbReference type="SAM" id="MobiDB-lite"/>
    </source>
</evidence>
<dbReference type="PROSITE" id="PS01186">
    <property type="entry name" value="EGF_2"/>
    <property type="match status" value="1"/>
</dbReference>
<proteinExistence type="predicted"/>
<keyword evidence="1" id="KW-0245">EGF-like domain</keyword>
<sequence length="473" mass="52877">MCLKKTGSHMSTSSTSSIHVGIHGEQLPNALQCHYLLFATLASRGDYVPIGPGTRPLLPPFLRKQWHVRQSSSPGGVARAAEETQEGEINDRGCYEVNEISFEEISLMVTRSKVPFDDSMIASGYCHSPPCLCHRHYRSHRHSLSRQRYHHRRDIDDVGGDGDCNDSSDDDSGDDEAVKNDKNDDDDDNDKEENDKMCLDRLHPRLHQFYDRRSRESGDVDTEVEVHRTETTTVHPLARTSPIATTAVANPSVVTAMARGCKIPSYLTTILLLSYILFGIADACSSRSTPKPRPPTPTDRPNITFHMYTCPPDYAEWYCLNGATCFTVKIVDSLLYNCLCAHGYIGQRCEFKDLDGSYLPSRQRVMLETASIAGGATIAVFLVVIICIAAYIHCKRKQKELRSSNNCVDTVDGPGRDPELRPFSNRSRSLMIFMAKNSNNSATIEQTRMPNWNCPETESMRMASISENKPSSQ</sequence>
<dbReference type="PANTHER" id="PTHR12332">
    <property type="entry name" value="KEREN-RELATED"/>
    <property type="match status" value="1"/>
</dbReference>
<protein>
    <submittedName>
        <fullName evidence="5">Protein spitz</fullName>
    </submittedName>
</protein>
<feature type="compositionally biased region" description="Basic and acidic residues" evidence="2">
    <location>
        <begin position="193"/>
        <end position="230"/>
    </location>
</feature>
<dbReference type="SMART" id="SM00181">
    <property type="entry name" value="EGF"/>
    <property type="match status" value="1"/>
</dbReference>
<feature type="disulfide bond" evidence="1">
    <location>
        <begin position="340"/>
        <end position="349"/>
    </location>
</feature>
<dbReference type="PROSITE" id="PS50026">
    <property type="entry name" value="EGF_3"/>
    <property type="match status" value="1"/>
</dbReference>